<keyword evidence="5" id="KW-0274">FAD</keyword>
<dbReference type="InterPro" id="IPR015659">
    <property type="entry name" value="Proline_oxidase"/>
</dbReference>
<dbReference type="EC" id="1.5.5.2" evidence="2 5"/>
<comment type="cofactor">
    <cofactor evidence="5">
        <name>FAD</name>
        <dbReference type="ChEBI" id="CHEBI:57692"/>
    </cofactor>
</comment>
<dbReference type="InterPro" id="IPR029041">
    <property type="entry name" value="FAD-linked_oxidoreductase-like"/>
</dbReference>
<dbReference type="RefSeq" id="XP_040689655.1">
    <property type="nucleotide sequence ID" value="XM_040833155.1"/>
</dbReference>
<comment type="catalytic activity">
    <reaction evidence="5">
        <text>L-proline + a quinone = (S)-1-pyrroline-5-carboxylate + a quinol + H(+)</text>
        <dbReference type="Rhea" id="RHEA:23784"/>
        <dbReference type="ChEBI" id="CHEBI:15378"/>
        <dbReference type="ChEBI" id="CHEBI:17388"/>
        <dbReference type="ChEBI" id="CHEBI:24646"/>
        <dbReference type="ChEBI" id="CHEBI:60039"/>
        <dbReference type="ChEBI" id="CHEBI:132124"/>
        <dbReference type="EC" id="1.5.5.2"/>
    </reaction>
</comment>
<evidence type="ECO:0000313" key="7">
    <source>
        <dbReference type="EMBL" id="OJJ35979.1"/>
    </source>
</evidence>
<evidence type="ECO:0000259" key="6">
    <source>
        <dbReference type="Pfam" id="PF01619"/>
    </source>
</evidence>
<sequence length="411" mass="45872">MPTKSLLRSTLFTSIMSSPLLNPCLAIIQGLVNSKSALLNPGKNPAINYLLQKTVYNHFCAGATETEVKRTIQYMKKMGFTGVIMGPGREVVLKMDESAPAESKESQKMALLEAVEQWKGGLLDTLNMLDEGDYLNVKYTGAGPIAVEALSRGDATAPTVIQEAMREVCNMAVSRKARLWIDAEQQALQPAIDAWTINLMREFNRNGVVVLNTIQAYLKASADNVDHHLHLAQKEGWALGIKLVRGAYIAHDMRERIHDTKADTDRNYNHIVKSLVTRQSPIQDSAVNSNPFPTVRLFVASHNAETVRKAYSLYKQRVLDNQPTIPIQFGQLQGMADDVSCELLAENKKADKSGKWTAPGAFKCLCWGTTEECLHFLLRRAVENKGAVQRTKDMAVALRREVWRRMRSVFV</sequence>
<dbReference type="Gene3D" id="3.20.20.220">
    <property type="match status" value="1"/>
</dbReference>
<dbReference type="PANTHER" id="PTHR13914:SF34">
    <property type="entry name" value="PROLINE DEHYDROGENASE"/>
    <property type="match status" value="1"/>
</dbReference>
<evidence type="ECO:0000256" key="2">
    <source>
        <dbReference type="ARBA" id="ARBA00012695"/>
    </source>
</evidence>
<dbReference type="GO" id="GO:0071949">
    <property type="term" value="F:FAD binding"/>
    <property type="evidence" value="ECO:0007669"/>
    <property type="project" value="TreeGrafter"/>
</dbReference>
<dbReference type="PANTHER" id="PTHR13914">
    <property type="entry name" value="PROLINE OXIDASE"/>
    <property type="match status" value="1"/>
</dbReference>
<dbReference type="InterPro" id="IPR002872">
    <property type="entry name" value="Proline_DH_dom"/>
</dbReference>
<keyword evidence="8" id="KW-1185">Reference proteome</keyword>
<feature type="domain" description="Proline dehydrogenase" evidence="6">
    <location>
        <begin position="69"/>
        <end position="392"/>
    </location>
</feature>
<dbReference type="GO" id="GO:0010133">
    <property type="term" value="P:L-proline catabolic process to L-glutamate"/>
    <property type="evidence" value="ECO:0007669"/>
    <property type="project" value="TreeGrafter"/>
</dbReference>
<accession>A0A1L9RM10</accession>
<keyword evidence="4 5" id="KW-0642">Proline metabolism</keyword>
<evidence type="ECO:0000256" key="5">
    <source>
        <dbReference type="RuleBase" id="RU364054"/>
    </source>
</evidence>
<dbReference type="SUPFAM" id="SSF51730">
    <property type="entry name" value="FAD-linked oxidoreductase"/>
    <property type="match status" value="1"/>
</dbReference>
<dbReference type="Proteomes" id="UP000184383">
    <property type="component" value="Unassembled WGS sequence"/>
</dbReference>
<keyword evidence="5" id="KW-0285">Flavoprotein</keyword>
<reference evidence="8" key="1">
    <citation type="journal article" date="2017" name="Genome Biol.">
        <title>Comparative genomics reveals high biological diversity and specific adaptations in the industrially and medically important fungal genus Aspergillus.</title>
        <authorList>
            <person name="de Vries R.P."/>
            <person name="Riley R."/>
            <person name="Wiebenga A."/>
            <person name="Aguilar-Osorio G."/>
            <person name="Amillis S."/>
            <person name="Uchima C.A."/>
            <person name="Anderluh G."/>
            <person name="Asadollahi M."/>
            <person name="Askin M."/>
            <person name="Barry K."/>
            <person name="Battaglia E."/>
            <person name="Bayram O."/>
            <person name="Benocci T."/>
            <person name="Braus-Stromeyer S.A."/>
            <person name="Caldana C."/>
            <person name="Canovas D."/>
            <person name="Cerqueira G.C."/>
            <person name="Chen F."/>
            <person name="Chen W."/>
            <person name="Choi C."/>
            <person name="Clum A."/>
            <person name="Dos Santos R.A."/>
            <person name="Damasio A.R."/>
            <person name="Diallinas G."/>
            <person name="Emri T."/>
            <person name="Fekete E."/>
            <person name="Flipphi M."/>
            <person name="Freyberg S."/>
            <person name="Gallo A."/>
            <person name="Gournas C."/>
            <person name="Habgood R."/>
            <person name="Hainaut M."/>
            <person name="Harispe M.L."/>
            <person name="Henrissat B."/>
            <person name="Hilden K.S."/>
            <person name="Hope R."/>
            <person name="Hossain A."/>
            <person name="Karabika E."/>
            <person name="Karaffa L."/>
            <person name="Karanyi Z."/>
            <person name="Krasevec N."/>
            <person name="Kuo A."/>
            <person name="Kusch H."/>
            <person name="LaButti K."/>
            <person name="Lagendijk E.L."/>
            <person name="Lapidus A."/>
            <person name="Levasseur A."/>
            <person name="Lindquist E."/>
            <person name="Lipzen A."/>
            <person name="Logrieco A.F."/>
            <person name="MacCabe A."/>
            <person name="Maekelae M.R."/>
            <person name="Malavazi I."/>
            <person name="Melin P."/>
            <person name="Meyer V."/>
            <person name="Mielnichuk N."/>
            <person name="Miskei M."/>
            <person name="Molnar A.P."/>
            <person name="Mule G."/>
            <person name="Ngan C.Y."/>
            <person name="Orejas M."/>
            <person name="Orosz E."/>
            <person name="Ouedraogo J.P."/>
            <person name="Overkamp K.M."/>
            <person name="Park H.-S."/>
            <person name="Perrone G."/>
            <person name="Piumi F."/>
            <person name="Punt P.J."/>
            <person name="Ram A.F."/>
            <person name="Ramon A."/>
            <person name="Rauscher S."/>
            <person name="Record E."/>
            <person name="Riano-Pachon D.M."/>
            <person name="Robert V."/>
            <person name="Roehrig J."/>
            <person name="Ruller R."/>
            <person name="Salamov A."/>
            <person name="Salih N.S."/>
            <person name="Samson R.A."/>
            <person name="Sandor E."/>
            <person name="Sanguinetti M."/>
            <person name="Schuetze T."/>
            <person name="Sepcic K."/>
            <person name="Shelest E."/>
            <person name="Sherlock G."/>
            <person name="Sophianopoulou V."/>
            <person name="Squina F.M."/>
            <person name="Sun H."/>
            <person name="Susca A."/>
            <person name="Todd R.B."/>
            <person name="Tsang A."/>
            <person name="Unkles S.E."/>
            <person name="van de Wiele N."/>
            <person name="van Rossen-Uffink D."/>
            <person name="Oliveira J.V."/>
            <person name="Vesth T.C."/>
            <person name="Visser J."/>
            <person name="Yu J.-H."/>
            <person name="Zhou M."/>
            <person name="Andersen M.R."/>
            <person name="Archer D.B."/>
            <person name="Baker S.E."/>
            <person name="Benoit I."/>
            <person name="Brakhage A.A."/>
            <person name="Braus G.H."/>
            <person name="Fischer R."/>
            <person name="Frisvad J.C."/>
            <person name="Goldman G.H."/>
            <person name="Houbraken J."/>
            <person name="Oakley B."/>
            <person name="Pocsi I."/>
            <person name="Scazzocchio C."/>
            <person name="Seiboth B."/>
            <person name="vanKuyk P.A."/>
            <person name="Wortman J."/>
            <person name="Dyer P.S."/>
            <person name="Grigoriev I.V."/>
        </authorList>
    </citation>
    <scope>NUCLEOTIDE SEQUENCE [LARGE SCALE GENOMIC DNA]</scope>
    <source>
        <strain evidence="8">DTO 134E9</strain>
    </source>
</reference>
<dbReference type="Pfam" id="PF01619">
    <property type="entry name" value="Pro_dh"/>
    <property type="match status" value="1"/>
</dbReference>
<keyword evidence="3 5" id="KW-0560">Oxidoreductase</keyword>
<dbReference type="AlphaFoldDB" id="A0A1L9RM10"/>
<dbReference type="STRING" id="1073089.A0A1L9RM10"/>
<comment type="similarity">
    <text evidence="1 5">Belongs to the proline oxidase family.</text>
</comment>
<evidence type="ECO:0000313" key="8">
    <source>
        <dbReference type="Proteomes" id="UP000184383"/>
    </source>
</evidence>
<protein>
    <recommendedName>
        <fullName evidence="2 5">Proline dehydrogenase</fullName>
        <ecNumber evidence="2 5">1.5.5.2</ecNumber>
    </recommendedName>
</protein>
<comment type="function">
    <text evidence="5">Converts proline to delta-1-pyrroline-5-carboxylate.</text>
</comment>
<evidence type="ECO:0000256" key="4">
    <source>
        <dbReference type="ARBA" id="ARBA00023062"/>
    </source>
</evidence>
<dbReference type="EMBL" id="KV878212">
    <property type="protein sequence ID" value="OJJ35979.1"/>
    <property type="molecule type" value="Genomic_DNA"/>
</dbReference>
<dbReference type="GO" id="GO:0005739">
    <property type="term" value="C:mitochondrion"/>
    <property type="evidence" value="ECO:0007669"/>
    <property type="project" value="TreeGrafter"/>
</dbReference>
<name>A0A1L9RM10_ASPWE</name>
<dbReference type="OrthoDB" id="5464at2759"/>
<dbReference type="GO" id="GO:0004657">
    <property type="term" value="F:proline dehydrogenase activity"/>
    <property type="evidence" value="ECO:0007669"/>
    <property type="project" value="UniProtKB-EC"/>
</dbReference>
<evidence type="ECO:0000256" key="3">
    <source>
        <dbReference type="ARBA" id="ARBA00023002"/>
    </source>
</evidence>
<dbReference type="VEuPathDB" id="FungiDB:ASPWEDRAFT_28569"/>
<proteinExistence type="inferred from homology"/>
<organism evidence="7 8">
    <name type="scientific">Aspergillus wentii DTO 134E9</name>
    <dbReference type="NCBI Taxonomy" id="1073089"/>
    <lineage>
        <taxon>Eukaryota</taxon>
        <taxon>Fungi</taxon>
        <taxon>Dikarya</taxon>
        <taxon>Ascomycota</taxon>
        <taxon>Pezizomycotina</taxon>
        <taxon>Eurotiomycetes</taxon>
        <taxon>Eurotiomycetidae</taxon>
        <taxon>Eurotiales</taxon>
        <taxon>Aspergillaceae</taxon>
        <taxon>Aspergillus</taxon>
        <taxon>Aspergillus subgen. Cremei</taxon>
    </lineage>
</organism>
<dbReference type="GeneID" id="63749003"/>
<evidence type="ECO:0000256" key="1">
    <source>
        <dbReference type="ARBA" id="ARBA00005869"/>
    </source>
</evidence>
<gene>
    <name evidence="7" type="ORF">ASPWEDRAFT_28569</name>
</gene>